<name>A0ACB6R706_9PLEO</name>
<gene>
    <name evidence="1" type="ORF">BDR25DRAFT_301583</name>
</gene>
<keyword evidence="2" id="KW-1185">Reference proteome</keyword>
<evidence type="ECO:0000313" key="2">
    <source>
        <dbReference type="Proteomes" id="UP000799755"/>
    </source>
</evidence>
<reference evidence="1" key="1">
    <citation type="journal article" date="2020" name="Stud. Mycol.">
        <title>101 Dothideomycetes genomes: a test case for predicting lifestyles and emergence of pathogens.</title>
        <authorList>
            <person name="Haridas S."/>
            <person name="Albert R."/>
            <person name="Binder M."/>
            <person name="Bloem J."/>
            <person name="Labutti K."/>
            <person name="Salamov A."/>
            <person name="Andreopoulos B."/>
            <person name="Baker S."/>
            <person name="Barry K."/>
            <person name="Bills G."/>
            <person name="Bluhm B."/>
            <person name="Cannon C."/>
            <person name="Castanera R."/>
            <person name="Culley D."/>
            <person name="Daum C."/>
            <person name="Ezra D."/>
            <person name="Gonzalez J."/>
            <person name="Henrissat B."/>
            <person name="Kuo A."/>
            <person name="Liang C."/>
            <person name="Lipzen A."/>
            <person name="Lutzoni F."/>
            <person name="Magnuson J."/>
            <person name="Mondo S."/>
            <person name="Nolan M."/>
            <person name="Ohm R."/>
            <person name="Pangilinan J."/>
            <person name="Park H.-J."/>
            <person name="Ramirez L."/>
            <person name="Alfaro M."/>
            <person name="Sun H."/>
            <person name="Tritt A."/>
            <person name="Yoshinaga Y."/>
            <person name="Zwiers L.-H."/>
            <person name="Turgeon B."/>
            <person name="Goodwin S."/>
            <person name="Spatafora J."/>
            <person name="Crous P."/>
            <person name="Grigoriev I."/>
        </authorList>
    </citation>
    <scope>NUCLEOTIDE SEQUENCE</scope>
    <source>
        <strain evidence="1">ATCC 200398</strain>
    </source>
</reference>
<organism evidence="1 2">
    <name type="scientific">Lindgomyces ingoldianus</name>
    <dbReference type="NCBI Taxonomy" id="673940"/>
    <lineage>
        <taxon>Eukaryota</taxon>
        <taxon>Fungi</taxon>
        <taxon>Dikarya</taxon>
        <taxon>Ascomycota</taxon>
        <taxon>Pezizomycotina</taxon>
        <taxon>Dothideomycetes</taxon>
        <taxon>Pleosporomycetidae</taxon>
        <taxon>Pleosporales</taxon>
        <taxon>Lindgomycetaceae</taxon>
        <taxon>Lindgomyces</taxon>
    </lineage>
</organism>
<proteinExistence type="predicted"/>
<accession>A0ACB6R706</accession>
<dbReference type="Proteomes" id="UP000799755">
    <property type="component" value="Unassembled WGS sequence"/>
</dbReference>
<protein>
    <submittedName>
        <fullName evidence="1">Uncharacterized protein</fullName>
    </submittedName>
</protein>
<sequence length="243" mass="27736">MSQPSPTMSPNFGNSDNPTLRKRPPKISKAAQVPVWPKRKYPEITKAQVTKKRNEYKQKWSEPPEKPPKGTAMPYKLQVLWWFFGNQISEKRREEGDEQPVARCYTCKSHGTKMPSAEDAPDGTEVRQCAPCGCDFAAACLEYYYVKLGLYDRAKQQMAELHPQRTLVPKAFGQNAYQMLLCWEIEHGEWSIEKMIDLHKEKSSALEAISTTRIDNNEVLGATAKKPSALRRKKSKKDVNSTE</sequence>
<evidence type="ECO:0000313" key="1">
    <source>
        <dbReference type="EMBL" id="KAF2474097.1"/>
    </source>
</evidence>
<dbReference type="EMBL" id="MU003498">
    <property type="protein sequence ID" value="KAF2474097.1"/>
    <property type="molecule type" value="Genomic_DNA"/>
</dbReference>
<comment type="caution">
    <text evidence="1">The sequence shown here is derived from an EMBL/GenBank/DDBJ whole genome shotgun (WGS) entry which is preliminary data.</text>
</comment>